<reference evidence="1 2" key="1">
    <citation type="submission" date="2022-06" db="EMBL/GenBank/DDBJ databases">
        <title>Draft genome sequence of type strain Streptomyces rubrisoli DSM 42083.</title>
        <authorList>
            <person name="Duangmal K."/>
            <person name="Klaysubun C."/>
        </authorList>
    </citation>
    <scope>NUCLEOTIDE SEQUENCE [LARGE SCALE GENOMIC DNA]</scope>
    <source>
        <strain evidence="1 2">DSM 42083</strain>
    </source>
</reference>
<accession>A0ABT1PF09</accession>
<dbReference type="Proteomes" id="UP001206206">
    <property type="component" value="Unassembled WGS sequence"/>
</dbReference>
<sequence length="113" mass="11483">MTSFINTVKMTGRPAVASCLPGSSVIPAAAERGTGLLAVTNERPTQASVAVAAQAYAYASWANGAGLLEANGGFGGSAAFASGFAADGSTTVATQHHRKMRAFRGLKPWRDPA</sequence>
<name>A0ABT1PF09_9ACTN</name>
<evidence type="ECO:0000313" key="1">
    <source>
        <dbReference type="EMBL" id="MCQ4042900.1"/>
    </source>
</evidence>
<keyword evidence="2" id="KW-1185">Reference proteome</keyword>
<proteinExistence type="predicted"/>
<dbReference type="RefSeq" id="WP_255927507.1">
    <property type="nucleotide sequence ID" value="NZ_JANFNH010000010.1"/>
</dbReference>
<comment type="caution">
    <text evidence="1">The sequence shown here is derived from an EMBL/GenBank/DDBJ whole genome shotgun (WGS) entry which is preliminary data.</text>
</comment>
<organism evidence="1 2">
    <name type="scientific">Streptantibioticus rubrisoli</name>
    <dbReference type="NCBI Taxonomy" id="1387313"/>
    <lineage>
        <taxon>Bacteria</taxon>
        <taxon>Bacillati</taxon>
        <taxon>Actinomycetota</taxon>
        <taxon>Actinomycetes</taxon>
        <taxon>Kitasatosporales</taxon>
        <taxon>Streptomycetaceae</taxon>
        <taxon>Streptantibioticus</taxon>
    </lineage>
</organism>
<evidence type="ECO:0000313" key="2">
    <source>
        <dbReference type="Proteomes" id="UP001206206"/>
    </source>
</evidence>
<dbReference type="EMBL" id="JANFNH010000010">
    <property type="protein sequence ID" value="MCQ4042900.1"/>
    <property type="molecule type" value="Genomic_DNA"/>
</dbReference>
<gene>
    <name evidence="1" type="ORF">NON19_12880</name>
</gene>
<protein>
    <submittedName>
        <fullName evidence="1">Uncharacterized protein</fullName>
    </submittedName>
</protein>